<dbReference type="RefSeq" id="XP_016215718.1">
    <property type="nucleotide sequence ID" value="XM_016356195.1"/>
</dbReference>
<dbReference type="HOGENOM" id="CLU_685511_0_0_1"/>
<dbReference type="VEuPathDB" id="FungiDB:PV09_03053"/>
<reference evidence="3 4" key="1">
    <citation type="submission" date="2015-01" db="EMBL/GenBank/DDBJ databases">
        <title>The Genome Sequence of Ochroconis gallopava CBS43764.</title>
        <authorList>
            <consortium name="The Broad Institute Genomics Platform"/>
            <person name="Cuomo C."/>
            <person name="de Hoog S."/>
            <person name="Gorbushina A."/>
            <person name="Stielow B."/>
            <person name="Teixiera M."/>
            <person name="Abouelleil A."/>
            <person name="Chapman S.B."/>
            <person name="Priest M."/>
            <person name="Young S.K."/>
            <person name="Wortman J."/>
            <person name="Nusbaum C."/>
            <person name="Birren B."/>
        </authorList>
    </citation>
    <scope>NUCLEOTIDE SEQUENCE [LARGE SCALE GENOMIC DNA]</scope>
    <source>
        <strain evidence="3 4">CBS 43764</strain>
    </source>
</reference>
<evidence type="ECO:0000256" key="1">
    <source>
        <dbReference type="SAM" id="MobiDB-lite"/>
    </source>
</evidence>
<protein>
    <submittedName>
        <fullName evidence="3">Uncharacterized protein</fullName>
    </submittedName>
</protein>
<evidence type="ECO:0000313" key="4">
    <source>
        <dbReference type="Proteomes" id="UP000053259"/>
    </source>
</evidence>
<dbReference type="Proteomes" id="UP000053259">
    <property type="component" value="Unassembled WGS sequence"/>
</dbReference>
<dbReference type="InParanoid" id="A0A0D2B3K6"/>
<proteinExistence type="predicted"/>
<dbReference type="AlphaFoldDB" id="A0A0D2B3K6"/>
<evidence type="ECO:0000256" key="2">
    <source>
        <dbReference type="SAM" id="SignalP"/>
    </source>
</evidence>
<feature type="signal peptide" evidence="2">
    <location>
        <begin position="1"/>
        <end position="21"/>
    </location>
</feature>
<sequence length="402" mass="42217">MLRHAFMLAAFMLAAFTAVLASSSSFNTVLSPWRFINRPDGLPTAHLSSRQPYPQPVLTLPYVPGIMDVTLKHFCLWSQSVNPSNPNEANITYSEFRVNDSACRSCCGTSSGSFLKGRGCHQAPFAKALESSAMTGCVAAYENAFQGWWLGQWFRDIKGGRDTAFGEGLPILVKVEGLDCASVKEGDLVSANVVADGVSICHADDPAVISPSGTEKRLIPPSIAQPISTDPFSLLLLPLGDLPSGNFTLRATIAGAPLSVRLWDNVGDDLVVGAIEPNAENGISVAFSGPAIGVGLMVTTNSADASLNWAFEGEIRESNGGDTPTTVIADAGSGTRTASAEGVGTTSVSDILSMGTTQPPVLSSPTTTASSDIQQSSDATALSSHLVEMLAYLWACVLIVWK</sequence>
<feature type="chain" id="PRO_5002249437" evidence="2">
    <location>
        <begin position="22"/>
        <end position="402"/>
    </location>
</feature>
<feature type="compositionally biased region" description="Polar residues" evidence="1">
    <location>
        <begin position="334"/>
        <end position="343"/>
    </location>
</feature>
<dbReference type="EMBL" id="KN847536">
    <property type="protein sequence ID" value="KIW05849.1"/>
    <property type="molecule type" value="Genomic_DNA"/>
</dbReference>
<accession>A0A0D2B3K6</accession>
<keyword evidence="4" id="KW-1185">Reference proteome</keyword>
<gene>
    <name evidence="3" type="ORF">PV09_03053</name>
</gene>
<dbReference type="GeneID" id="27311026"/>
<evidence type="ECO:0000313" key="3">
    <source>
        <dbReference type="EMBL" id="KIW05849.1"/>
    </source>
</evidence>
<organism evidence="3 4">
    <name type="scientific">Verruconis gallopava</name>
    <dbReference type="NCBI Taxonomy" id="253628"/>
    <lineage>
        <taxon>Eukaryota</taxon>
        <taxon>Fungi</taxon>
        <taxon>Dikarya</taxon>
        <taxon>Ascomycota</taxon>
        <taxon>Pezizomycotina</taxon>
        <taxon>Dothideomycetes</taxon>
        <taxon>Pleosporomycetidae</taxon>
        <taxon>Venturiales</taxon>
        <taxon>Sympoventuriaceae</taxon>
        <taxon>Verruconis</taxon>
    </lineage>
</organism>
<name>A0A0D2B3K6_9PEZI</name>
<keyword evidence="2" id="KW-0732">Signal</keyword>
<feature type="region of interest" description="Disordered" evidence="1">
    <location>
        <begin position="354"/>
        <end position="373"/>
    </location>
</feature>
<feature type="region of interest" description="Disordered" evidence="1">
    <location>
        <begin position="316"/>
        <end position="343"/>
    </location>
</feature>